<protein>
    <submittedName>
        <fullName evidence="8">Flippase-like domain-containing protein</fullName>
    </submittedName>
</protein>
<evidence type="ECO:0000256" key="2">
    <source>
        <dbReference type="ARBA" id="ARBA00022475"/>
    </source>
</evidence>
<dbReference type="Pfam" id="PF03706">
    <property type="entry name" value="LPG_synthase_TM"/>
    <property type="match status" value="1"/>
</dbReference>
<reference evidence="8 9" key="1">
    <citation type="submission" date="2019-06" db="EMBL/GenBank/DDBJ databases">
        <title>Genome sequence of Litorilinea aerophila BAA-2444.</title>
        <authorList>
            <person name="Maclea K.S."/>
            <person name="Maurais E.G."/>
            <person name="Iannazzi L.C."/>
        </authorList>
    </citation>
    <scope>NUCLEOTIDE SEQUENCE [LARGE SCALE GENOMIC DNA]</scope>
    <source>
        <strain evidence="8 9">ATCC BAA-2444</strain>
    </source>
</reference>
<feature type="transmembrane region" description="Helical" evidence="7">
    <location>
        <begin position="144"/>
        <end position="165"/>
    </location>
</feature>
<comment type="subcellular location">
    <subcellularLocation>
        <location evidence="1">Cell membrane</location>
        <topology evidence="1">Multi-pass membrane protein</topology>
    </subcellularLocation>
</comment>
<dbReference type="AlphaFoldDB" id="A0A540VHA0"/>
<evidence type="ECO:0000256" key="4">
    <source>
        <dbReference type="ARBA" id="ARBA00022989"/>
    </source>
</evidence>
<evidence type="ECO:0000256" key="7">
    <source>
        <dbReference type="SAM" id="Phobius"/>
    </source>
</evidence>
<proteinExistence type="predicted"/>
<dbReference type="PANTHER" id="PTHR40277:SF1">
    <property type="entry name" value="BLL5419 PROTEIN"/>
    <property type="match status" value="1"/>
</dbReference>
<name>A0A540VHA0_9CHLR</name>
<feature type="transmembrane region" description="Helical" evidence="7">
    <location>
        <begin position="259"/>
        <end position="283"/>
    </location>
</feature>
<dbReference type="Proteomes" id="UP000317371">
    <property type="component" value="Unassembled WGS sequence"/>
</dbReference>
<dbReference type="GO" id="GO:0005886">
    <property type="term" value="C:plasma membrane"/>
    <property type="evidence" value="ECO:0007669"/>
    <property type="project" value="UniProtKB-SubCell"/>
</dbReference>
<keyword evidence="4 7" id="KW-1133">Transmembrane helix</keyword>
<accession>A0A540VHA0</accession>
<keyword evidence="5 7" id="KW-0472">Membrane</keyword>
<evidence type="ECO:0000313" key="8">
    <source>
        <dbReference type="EMBL" id="TQE96146.1"/>
    </source>
</evidence>
<dbReference type="NCBIfam" id="TIGR00374">
    <property type="entry name" value="flippase-like domain"/>
    <property type="match status" value="1"/>
</dbReference>
<dbReference type="OrthoDB" id="5470260at2"/>
<evidence type="ECO:0000313" key="9">
    <source>
        <dbReference type="Proteomes" id="UP000317371"/>
    </source>
</evidence>
<sequence length="449" mass="47519">MWLCGQQHPESPGVAGGPQGSVGRHPAALAALPAGRVGGVEPAPGLVRLCHPSGAARGLGHGLDPEAEREVCPRAHAQGGHGGAAQEGCASGFPRPVETVRSYREHLFSLLKLAVGLGLLYLLFARLEDPGLLWERMVQANKWLLLAGASCYAGAVAISALKWGVLLRAAEIRVPVPRLLHYQWVAEFFNNFLPAQVGGDVMRGYALAHDTRRTADAAASVLIDRFLGLIVFMAAAALASSAMLLWGKPDGTPLTAQGLLFLRFAAVGSLGFTLLLLAAVAALLSRRLKRLAERLLSRLPLATYTMPVWQKLAQAFNVYRHHPRALALTGLGSAAIVVLTSINIWLIARAIHPGQVSLLEVLAINPIIVFALLAVPLSPGGLGVRQLSFAGLFQLIGQGYGLGVAVGLLQQFIGYLVSLPGGYLWLRGNSARKATAEELVQARPSPGDV</sequence>
<feature type="transmembrane region" description="Helical" evidence="7">
    <location>
        <begin position="358"/>
        <end position="379"/>
    </location>
</feature>
<evidence type="ECO:0000256" key="1">
    <source>
        <dbReference type="ARBA" id="ARBA00004651"/>
    </source>
</evidence>
<feature type="transmembrane region" description="Helical" evidence="7">
    <location>
        <begin position="107"/>
        <end position="124"/>
    </location>
</feature>
<evidence type="ECO:0000256" key="5">
    <source>
        <dbReference type="ARBA" id="ARBA00023136"/>
    </source>
</evidence>
<dbReference type="InParanoid" id="A0A540VHA0"/>
<dbReference type="InterPro" id="IPR022791">
    <property type="entry name" value="L-PG_synthase/AglD"/>
</dbReference>
<keyword evidence="9" id="KW-1185">Reference proteome</keyword>
<evidence type="ECO:0000256" key="3">
    <source>
        <dbReference type="ARBA" id="ARBA00022692"/>
    </source>
</evidence>
<feature type="region of interest" description="Disordered" evidence="6">
    <location>
        <begin position="1"/>
        <end position="22"/>
    </location>
</feature>
<feature type="transmembrane region" description="Helical" evidence="7">
    <location>
        <begin position="399"/>
        <end position="426"/>
    </location>
</feature>
<evidence type="ECO:0000256" key="6">
    <source>
        <dbReference type="SAM" id="MobiDB-lite"/>
    </source>
</evidence>
<comment type="caution">
    <text evidence="8">The sequence shown here is derived from an EMBL/GenBank/DDBJ whole genome shotgun (WGS) entry which is preliminary data.</text>
</comment>
<feature type="transmembrane region" description="Helical" evidence="7">
    <location>
        <begin position="325"/>
        <end position="346"/>
    </location>
</feature>
<dbReference type="PANTHER" id="PTHR40277">
    <property type="entry name" value="BLL5419 PROTEIN"/>
    <property type="match status" value="1"/>
</dbReference>
<keyword evidence="2" id="KW-1003">Cell membrane</keyword>
<gene>
    <name evidence="8" type="ORF">FKZ61_08655</name>
</gene>
<organism evidence="8 9">
    <name type="scientific">Litorilinea aerophila</name>
    <dbReference type="NCBI Taxonomy" id="1204385"/>
    <lineage>
        <taxon>Bacteria</taxon>
        <taxon>Bacillati</taxon>
        <taxon>Chloroflexota</taxon>
        <taxon>Caldilineae</taxon>
        <taxon>Caldilineales</taxon>
        <taxon>Caldilineaceae</taxon>
        <taxon>Litorilinea</taxon>
    </lineage>
</organism>
<feature type="transmembrane region" description="Helical" evidence="7">
    <location>
        <begin position="226"/>
        <end position="247"/>
    </location>
</feature>
<dbReference type="EMBL" id="VIGC01000009">
    <property type="protein sequence ID" value="TQE96146.1"/>
    <property type="molecule type" value="Genomic_DNA"/>
</dbReference>
<keyword evidence="3 7" id="KW-0812">Transmembrane</keyword>